<proteinExistence type="predicted"/>
<keyword evidence="1" id="KW-0812">Transmembrane</keyword>
<dbReference type="Proteomes" id="UP001596161">
    <property type="component" value="Unassembled WGS sequence"/>
</dbReference>
<name>A0ABW0EB08_9BACT</name>
<dbReference type="EMBL" id="JBHSKT010000003">
    <property type="protein sequence ID" value="MFC5270064.1"/>
    <property type="molecule type" value="Genomic_DNA"/>
</dbReference>
<dbReference type="RefSeq" id="WP_378016441.1">
    <property type="nucleotide sequence ID" value="NZ_JBHSKT010000003.1"/>
</dbReference>
<keyword evidence="3" id="KW-1185">Reference proteome</keyword>
<keyword evidence="1" id="KW-1133">Transmembrane helix</keyword>
<protein>
    <submittedName>
        <fullName evidence="2">Uncharacterized protein</fullName>
    </submittedName>
</protein>
<evidence type="ECO:0000256" key="1">
    <source>
        <dbReference type="SAM" id="Phobius"/>
    </source>
</evidence>
<accession>A0ABW0EB08</accession>
<feature type="transmembrane region" description="Helical" evidence="1">
    <location>
        <begin position="55"/>
        <end position="77"/>
    </location>
</feature>
<keyword evidence="1" id="KW-0472">Membrane</keyword>
<feature type="transmembrane region" description="Helical" evidence="1">
    <location>
        <begin position="97"/>
        <end position="113"/>
    </location>
</feature>
<evidence type="ECO:0000313" key="3">
    <source>
        <dbReference type="Proteomes" id="UP001596161"/>
    </source>
</evidence>
<comment type="caution">
    <text evidence="2">The sequence shown here is derived from an EMBL/GenBank/DDBJ whole genome shotgun (WGS) entry which is preliminary data.</text>
</comment>
<gene>
    <name evidence="2" type="ORF">ACFPIB_05545</name>
</gene>
<feature type="transmembrane region" description="Helical" evidence="1">
    <location>
        <begin position="7"/>
        <end position="27"/>
    </location>
</feature>
<evidence type="ECO:0000313" key="2">
    <source>
        <dbReference type="EMBL" id="MFC5270064.1"/>
    </source>
</evidence>
<reference evidence="3" key="1">
    <citation type="journal article" date="2019" name="Int. J. Syst. Evol. Microbiol.">
        <title>The Global Catalogue of Microorganisms (GCM) 10K type strain sequencing project: providing services to taxonomists for standard genome sequencing and annotation.</title>
        <authorList>
            <consortium name="The Broad Institute Genomics Platform"/>
            <consortium name="The Broad Institute Genome Sequencing Center for Infectious Disease"/>
            <person name="Wu L."/>
            <person name="Ma J."/>
        </authorList>
    </citation>
    <scope>NUCLEOTIDE SEQUENCE [LARGE SCALE GENOMIC DNA]</scope>
    <source>
        <strain evidence="3">KACC 12602</strain>
    </source>
</reference>
<organism evidence="2 3">
    <name type="scientific">Adhaeribacter terreus</name>
    <dbReference type="NCBI Taxonomy" id="529703"/>
    <lineage>
        <taxon>Bacteria</taxon>
        <taxon>Pseudomonadati</taxon>
        <taxon>Bacteroidota</taxon>
        <taxon>Cytophagia</taxon>
        <taxon>Cytophagales</taxon>
        <taxon>Hymenobacteraceae</taxon>
        <taxon>Adhaeribacter</taxon>
    </lineage>
</organism>
<feature type="transmembrane region" description="Helical" evidence="1">
    <location>
        <begin position="33"/>
        <end position="50"/>
    </location>
</feature>
<sequence length="126" mass="14306">MNSKYLSLSFIFYALRLFGAAAFSFWVQSLQSAAWFFLGGIGIFTWAHFLNRKHYWGFTALLGQLFIMATALGWNIISYFRSKATGAISMQVSETGFIIYSTLFVITLVYLLISTSNAARIRQELN</sequence>